<dbReference type="EMBL" id="CAJVPK010001127">
    <property type="protein sequence ID" value="CAG8572273.1"/>
    <property type="molecule type" value="Genomic_DNA"/>
</dbReference>
<comment type="caution">
    <text evidence="1">The sequence shown here is derived from an EMBL/GenBank/DDBJ whole genome shotgun (WGS) entry which is preliminary data.</text>
</comment>
<proteinExistence type="predicted"/>
<protein>
    <submittedName>
        <fullName evidence="1">4798_t:CDS:1</fullName>
    </submittedName>
</protein>
<evidence type="ECO:0000313" key="2">
    <source>
        <dbReference type="Proteomes" id="UP000789706"/>
    </source>
</evidence>
<keyword evidence="2" id="KW-1185">Reference proteome</keyword>
<accession>A0A9N9BQH0</accession>
<dbReference type="AlphaFoldDB" id="A0A9N9BQH0"/>
<dbReference type="Proteomes" id="UP000789706">
    <property type="component" value="Unassembled WGS sequence"/>
</dbReference>
<gene>
    <name evidence="1" type="ORF">DEBURN_LOCUS8144</name>
</gene>
<reference evidence="1" key="1">
    <citation type="submission" date="2021-06" db="EMBL/GenBank/DDBJ databases">
        <authorList>
            <person name="Kallberg Y."/>
            <person name="Tangrot J."/>
            <person name="Rosling A."/>
        </authorList>
    </citation>
    <scope>NUCLEOTIDE SEQUENCE</scope>
    <source>
        <strain evidence="1">AZ414A</strain>
    </source>
</reference>
<dbReference type="OrthoDB" id="2429015at2759"/>
<organism evidence="1 2">
    <name type="scientific">Diversispora eburnea</name>
    <dbReference type="NCBI Taxonomy" id="1213867"/>
    <lineage>
        <taxon>Eukaryota</taxon>
        <taxon>Fungi</taxon>
        <taxon>Fungi incertae sedis</taxon>
        <taxon>Mucoromycota</taxon>
        <taxon>Glomeromycotina</taxon>
        <taxon>Glomeromycetes</taxon>
        <taxon>Diversisporales</taxon>
        <taxon>Diversisporaceae</taxon>
        <taxon>Diversispora</taxon>
    </lineage>
</organism>
<sequence>MKNLMKCFQKYCIESVNELTQNEVMDLTLSSEFILRYTDEDEHICTHQQWDNKLESLSELEEDPFLKKVETLPNLRIHEYVHPSRSKEGSVKFSNIQSSTKQEGCADHSDGIAYITTEKQYEICVIKGSRPYVIDDKKEMSDFVQNARVEKDIINYTVVSN</sequence>
<evidence type="ECO:0000313" key="1">
    <source>
        <dbReference type="EMBL" id="CAG8572273.1"/>
    </source>
</evidence>
<name>A0A9N9BQH0_9GLOM</name>